<proteinExistence type="predicted"/>
<evidence type="ECO:0000256" key="1">
    <source>
        <dbReference type="ARBA" id="ARBA00022801"/>
    </source>
</evidence>
<organism evidence="3 4">
    <name type="scientific">Plakobranchus ocellatus</name>
    <dbReference type="NCBI Taxonomy" id="259542"/>
    <lineage>
        <taxon>Eukaryota</taxon>
        <taxon>Metazoa</taxon>
        <taxon>Spiralia</taxon>
        <taxon>Lophotrochozoa</taxon>
        <taxon>Mollusca</taxon>
        <taxon>Gastropoda</taxon>
        <taxon>Heterobranchia</taxon>
        <taxon>Euthyneura</taxon>
        <taxon>Panpulmonata</taxon>
        <taxon>Sacoglossa</taxon>
        <taxon>Placobranchoidea</taxon>
        <taxon>Plakobranchidae</taxon>
        <taxon>Plakobranchus</taxon>
    </lineage>
</organism>
<keyword evidence="2" id="KW-0443">Lipid metabolism</keyword>
<dbReference type="GO" id="GO:0016316">
    <property type="term" value="F:phosphatidylinositol-3,4-bisphosphate 4-phosphatase activity"/>
    <property type="evidence" value="ECO:0007669"/>
    <property type="project" value="InterPro"/>
</dbReference>
<comment type="caution">
    <text evidence="3">The sequence shown here is derived from an EMBL/GenBank/DDBJ whole genome shotgun (WGS) entry which is preliminary data.</text>
</comment>
<gene>
    <name evidence="3" type="ORF">PoB_000857200</name>
</gene>
<keyword evidence="1" id="KW-0378">Hydrolase</keyword>
<dbReference type="PANTHER" id="PTHR12187">
    <property type="entry name" value="AGAP000124-PA"/>
    <property type="match status" value="1"/>
</dbReference>
<accession>A0AAV3YGU1</accession>
<evidence type="ECO:0000256" key="2">
    <source>
        <dbReference type="ARBA" id="ARBA00023098"/>
    </source>
</evidence>
<evidence type="ECO:0000313" key="4">
    <source>
        <dbReference type="Proteomes" id="UP000735302"/>
    </source>
</evidence>
<dbReference type="AlphaFoldDB" id="A0AAV3YGU1"/>
<dbReference type="Proteomes" id="UP000735302">
    <property type="component" value="Unassembled WGS sequence"/>
</dbReference>
<sequence>MSNVVLYNQHVAHLNEYEGVTFKRSTDKAKPDLEFIPVNLHVERMLVSEDAGSKGKLYDITTVGAFTAYCRDDKNGGLFRLLRQLRTGYYENDADEPTGSYADTNQYQQRTRIQKACSVLNEVTELRLQLRASCERLSQVAIAVDLGKVQTVLSSMRNKTNRLTTVCAEPVVLHAADSYLAAKRNADISEGGDRASLRNMTDTETETQPQQTWKWSGSNFVKSPTMEPWEVTRLNLEAAFVCLQSVVEELTRQASEQHTENLLSGEVSASEIDQGGCRASSTVQTLEQELKPALSKFQGCLEIVWARLSLFLTFLTVMENKNQVKAAHDAKIRRDIVNAQAITTLVSTFAACTQAPDLMTQPDFTRQLLSVGILFQVEGLLSCYSNEMPMIEDIMVAVEDLSHVTFRLVVETEEERVSRGGAPRASLGNFVIEGPHPDINRHNIIIDMPVQAEVFSSLPRELQEGRQIRVVPVFFNIGISEKATLAEKFGNTALQDNLNMDSFAKIYEYYAQYSKHFDDPLDTSGGVNSLAHRVKMLQSNVMTRKSKNVEVLHMAAEVTRAMRGLRVSMCKSGKDRTSMAVTLEMVHILQRNHNLASHVFMQSLDCLRSVGCRRENTLKNTGKRKYAFISLQMLYIPKLYRAPSGTYGNVET</sequence>
<dbReference type="PANTHER" id="PTHR12187:SF11">
    <property type="entry name" value="PHOSPHATIDYLINOSITOL-3,4-BISPHOSPHATE 4-PHOSPHATASE"/>
    <property type="match status" value="1"/>
</dbReference>
<protein>
    <submittedName>
        <fullName evidence="3">Type i inositol 3,4-bisphosphate 4-phosphatase</fullName>
    </submittedName>
</protein>
<dbReference type="EMBL" id="BLXT01000976">
    <property type="protein sequence ID" value="GFN82066.1"/>
    <property type="molecule type" value="Genomic_DNA"/>
</dbReference>
<dbReference type="InterPro" id="IPR039034">
    <property type="entry name" value="INPP4"/>
</dbReference>
<name>A0AAV3YGU1_9GAST</name>
<evidence type="ECO:0000313" key="3">
    <source>
        <dbReference type="EMBL" id="GFN82066.1"/>
    </source>
</evidence>
<reference evidence="3 4" key="1">
    <citation type="journal article" date="2021" name="Elife">
        <title>Chloroplast acquisition without the gene transfer in kleptoplastic sea slugs, Plakobranchus ocellatus.</title>
        <authorList>
            <person name="Maeda T."/>
            <person name="Takahashi S."/>
            <person name="Yoshida T."/>
            <person name="Shimamura S."/>
            <person name="Takaki Y."/>
            <person name="Nagai Y."/>
            <person name="Toyoda A."/>
            <person name="Suzuki Y."/>
            <person name="Arimoto A."/>
            <person name="Ishii H."/>
            <person name="Satoh N."/>
            <person name="Nishiyama T."/>
            <person name="Hasebe M."/>
            <person name="Maruyama T."/>
            <person name="Minagawa J."/>
            <person name="Obokata J."/>
            <person name="Shigenobu S."/>
        </authorList>
    </citation>
    <scope>NUCLEOTIDE SEQUENCE [LARGE SCALE GENOMIC DNA]</scope>
</reference>
<keyword evidence="4" id="KW-1185">Reference proteome</keyword>
<dbReference type="GO" id="GO:0005737">
    <property type="term" value="C:cytoplasm"/>
    <property type="evidence" value="ECO:0007669"/>
    <property type="project" value="TreeGrafter"/>
</dbReference>